<reference evidence="1 2" key="1">
    <citation type="submission" date="2023-06" db="EMBL/GenBank/DDBJ databases">
        <title>Sporosarcina sp. nov., isolated from Korean traditional fermented seafood 'Jeotgal'.</title>
        <authorList>
            <person name="Yang A.I."/>
            <person name="Shin N.-R."/>
        </authorList>
    </citation>
    <scope>NUCLEOTIDE SEQUENCE [LARGE SCALE GENOMIC DNA]</scope>
    <source>
        <strain evidence="1 2">KCTC43456</strain>
    </source>
</reference>
<gene>
    <name evidence="1" type="ORF">QTL97_16760</name>
</gene>
<dbReference type="Proteomes" id="UP001271648">
    <property type="component" value="Unassembled WGS sequence"/>
</dbReference>
<keyword evidence="2" id="KW-1185">Reference proteome</keyword>
<dbReference type="EMBL" id="JAUBDJ010000014">
    <property type="protein sequence ID" value="MDW0118579.1"/>
    <property type="molecule type" value="Genomic_DNA"/>
</dbReference>
<accession>A0AAW9AED6</accession>
<name>A0AAW9AED6_9BACL</name>
<organism evidence="1 2">
    <name type="scientific">Sporosarcina thermotolerans</name>
    <dbReference type="NCBI Taxonomy" id="633404"/>
    <lineage>
        <taxon>Bacteria</taxon>
        <taxon>Bacillati</taxon>
        <taxon>Bacillota</taxon>
        <taxon>Bacilli</taxon>
        <taxon>Bacillales</taxon>
        <taxon>Caryophanaceae</taxon>
        <taxon>Sporosarcina</taxon>
    </lineage>
</organism>
<protein>
    <submittedName>
        <fullName evidence="1">Uncharacterized protein</fullName>
    </submittedName>
</protein>
<evidence type="ECO:0000313" key="1">
    <source>
        <dbReference type="EMBL" id="MDW0118579.1"/>
    </source>
</evidence>
<dbReference type="AlphaFoldDB" id="A0AAW9AED6"/>
<dbReference type="RefSeq" id="WP_317941292.1">
    <property type="nucleotide sequence ID" value="NZ_JAUBDJ010000014.1"/>
</dbReference>
<sequence length="96" mass="11103">MSSEEIKDELDVSKLHKITTLDSVEEFNKSHSGLNLEKSPAFILFDTKEPIYTTYSYEELKKYVPLGARFSLNFELVPCTTSLIRYEIKKIVIKLP</sequence>
<evidence type="ECO:0000313" key="2">
    <source>
        <dbReference type="Proteomes" id="UP001271648"/>
    </source>
</evidence>
<comment type="caution">
    <text evidence="1">The sequence shown here is derived from an EMBL/GenBank/DDBJ whole genome shotgun (WGS) entry which is preliminary data.</text>
</comment>
<proteinExistence type="predicted"/>